<dbReference type="GO" id="GO:0071949">
    <property type="term" value="F:FAD binding"/>
    <property type="evidence" value="ECO:0007669"/>
    <property type="project" value="InterPro"/>
</dbReference>
<evidence type="ECO:0000256" key="5">
    <source>
        <dbReference type="ARBA" id="ARBA00023002"/>
    </source>
</evidence>
<proteinExistence type="inferred from homology"/>
<evidence type="ECO:0000313" key="9">
    <source>
        <dbReference type="Proteomes" id="UP001153069"/>
    </source>
</evidence>
<comment type="cofactor">
    <cofactor evidence="1">
        <name>FAD</name>
        <dbReference type="ChEBI" id="CHEBI:57692"/>
    </cofactor>
</comment>
<dbReference type="AlphaFoldDB" id="A0A9N8HPY2"/>
<dbReference type="PRINTS" id="PR00420">
    <property type="entry name" value="RNGMNOXGNASE"/>
</dbReference>
<dbReference type="GO" id="GO:0004497">
    <property type="term" value="F:monooxygenase activity"/>
    <property type="evidence" value="ECO:0007669"/>
    <property type="project" value="UniProtKB-KW"/>
</dbReference>
<dbReference type="Pfam" id="PF01494">
    <property type="entry name" value="FAD_binding_3"/>
    <property type="match status" value="2"/>
</dbReference>
<dbReference type="EMBL" id="CAICTM010001222">
    <property type="protein sequence ID" value="CAB9521711.1"/>
    <property type="molecule type" value="Genomic_DNA"/>
</dbReference>
<keyword evidence="3" id="KW-0285">Flavoprotein</keyword>
<comment type="caution">
    <text evidence="8">The sequence shown here is derived from an EMBL/GenBank/DDBJ whole genome shotgun (WGS) entry which is preliminary data.</text>
</comment>
<reference evidence="8" key="1">
    <citation type="submission" date="2020-06" db="EMBL/GenBank/DDBJ databases">
        <authorList>
            <consortium name="Plant Systems Biology data submission"/>
        </authorList>
    </citation>
    <scope>NUCLEOTIDE SEQUENCE</scope>
    <source>
        <strain evidence="8">D6</strain>
    </source>
</reference>
<dbReference type="NCBIfam" id="TIGR01988">
    <property type="entry name" value="Ubi-OHases"/>
    <property type="match status" value="1"/>
</dbReference>
<dbReference type="Proteomes" id="UP001153069">
    <property type="component" value="Unassembled WGS sequence"/>
</dbReference>
<evidence type="ECO:0000256" key="4">
    <source>
        <dbReference type="ARBA" id="ARBA00022827"/>
    </source>
</evidence>
<dbReference type="InterPro" id="IPR051205">
    <property type="entry name" value="UbiH/COQ6_monooxygenase"/>
</dbReference>
<accession>A0A9N8HPY2</accession>
<dbReference type="PANTHER" id="PTHR43876:SF7">
    <property type="entry name" value="UBIQUINONE BIOSYNTHESIS MONOOXYGENASE COQ6, MITOCHONDRIAL"/>
    <property type="match status" value="1"/>
</dbReference>
<comment type="similarity">
    <text evidence="2">Belongs to the UbiH/COQ6 family.</text>
</comment>
<organism evidence="8 9">
    <name type="scientific">Seminavis robusta</name>
    <dbReference type="NCBI Taxonomy" id="568900"/>
    <lineage>
        <taxon>Eukaryota</taxon>
        <taxon>Sar</taxon>
        <taxon>Stramenopiles</taxon>
        <taxon>Ochrophyta</taxon>
        <taxon>Bacillariophyta</taxon>
        <taxon>Bacillariophyceae</taxon>
        <taxon>Bacillariophycidae</taxon>
        <taxon>Naviculales</taxon>
        <taxon>Naviculaceae</taxon>
        <taxon>Seminavis</taxon>
    </lineage>
</organism>
<keyword evidence="9" id="KW-1185">Reference proteome</keyword>
<dbReference type="GO" id="GO:0005739">
    <property type="term" value="C:mitochondrion"/>
    <property type="evidence" value="ECO:0007669"/>
    <property type="project" value="TreeGrafter"/>
</dbReference>
<dbReference type="Gene3D" id="3.50.50.60">
    <property type="entry name" value="FAD/NAD(P)-binding domain"/>
    <property type="match status" value="2"/>
</dbReference>
<evidence type="ECO:0000313" key="8">
    <source>
        <dbReference type="EMBL" id="CAB9521711.1"/>
    </source>
</evidence>
<keyword evidence="5" id="KW-0560">Oxidoreductase</keyword>
<protein>
    <submittedName>
        <fullName evidence="8">Biosynthesis monooxygenase COQ6, mitochondrial</fullName>
    </submittedName>
</protein>
<dbReference type="SUPFAM" id="SSF51905">
    <property type="entry name" value="FAD/NAD(P)-binding domain"/>
    <property type="match status" value="1"/>
</dbReference>
<dbReference type="OrthoDB" id="683240at2759"/>
<name>A0A9N8HPY2_9STRA</name>
<dbReference type="InterPro" id="IPR036188">
    <property type="entry name" value="FAD/NAD-bd_sf"/>
</dbReference>
<dbReference type="PANTHER" id="PTHR43876">
    <property type="entry name" value="UBIQUINONE BIOSYNTHESIS MONOOXYGENASE COQ6, MITOCHONDRIAL"/>
    <property type="match status" value="1"/>
</dbReference>
<feature type="domain" description="FAD-binding" evidence="7">
    <location>
        <begin position="54"/>
        <end position="335"/>
    </location>
</feature>
<evidence type="ECO:0000256" key="3">
    <source>
        <dbReference type="ARBA" id="ARBA00022630"/>
    </source>
</evidence>
<dbReference type="GO" id="GO:0016705">
    <property type="term" value="F:oxidoreductase activity, acting on paired donors, with incorporation or reduction of molecular oxygen"/>
    <property type="evidence" value="ECO:0007669"/>
    <property type="project" value="InterPro"/>
</dbReference>
<evidence type="ECO:0000259" key="7">
    <source>
        <dbReference type="Pfam" id="PF01494"/>
    </source>
</evidence>
<gene>
    <name evidence="8" type="ORF">SEMRO_1224_G254000.1</name>
</gene>
<dbReference type="InterPro" id="IPR002938">
    <property type="entry name" value="FAD-bd"/>
</dbReference>
<evidence type="ECO:0000256" key="6">
    <source>
        <dbReference type="ARBA" id="ARBA00023033"/>
    </source>
</evidence>
<evidence type="ECO:0000256" key="1">
    <source>
        <dbReference type="ARBA" id="ARBA00001974"/>
    </source>
</evidence>
<keyword evidence="4" id="KW-0274">FAD</keyword>
<keyword evidence="6 8" id="KW-0503">Monooxygenase</keyword>
<dbReference type="GO" id="GO:0006744">
    <property type="term" value="P:ubiquinone biosynthetic process"/>
    <property type="evidence" value="ECO:0007669"/>
    <property type="project" value="InterPro"/>
</dbReference>
<sequence>MTVISRLRAPTSILLKRRLTASRNSHGLPLAASLSARWLSNDTAAASNEGARYSDVLIVGGGVVGCALARQLNQRLPSLSVHLVEARDAPTSKPASSNEIPHPRSYALSPQSLDILGLLSSEETTSDEMANQDVKLGWYDAMQIWEARNPATLRFHADDLPFDEAKLDRPKMLGAVVEDGPLVRALWEKLESHPQTTISTNTTVQDLQLSSNGQGVVTVETSDNEIHQTRLLVAADGAQSPIRQRLGVKQAQWDYGRQALTFTVELSQDDRIPRTAYQRFIHGQEAGRGPLALLPTHSPRHAIVVWSTTPEMVKKWKETDDNNALIDHLQNLLQTGPQRLPPLVESKPGQVPPLLSNVLFGVERLLETVQDAGAMLAATNSRSWMAPPKLSKIVSPKLSFPLACRNVGQYHHASNRVVLVGDAAHTVHPMAGQGLNLGLGAVESLVESIVESEAVGMDVTYGLDSFLRKRHAANSSVIMGIHALHEIFAVQDNVPLMHAKSFGMNVMQQVGPLRRRIVQAATQGVVF</sequence>
<dbReference type="InterPro" id="IPR010971">
    <property type="entry name" value="UbiH/COQ6"/>
</dbReference>
<evidence type="ECO:0000256" key="2">
    <source>
        <dbReference type="ARBA" id="ARBA00005349"/>
    </source>
</evidence>
<feature type="domain" description="FAD-binding" evidence="7">
    <location>
        <begin position="399"/>
        <end position="476"/>
    </location>
</feature>